<sequence length="69" mass="7681">MRARSTTDRRPCDRRPPSDRPPPPRPAGRVRLTATSPADRRLSDCRPALRPTATSPTADHLPDRRARSG</sequence>
<reference evidence="2 3" key="1">
    <citation type="submission" date="2012-11" db="EMBL/GenBank/DDBJ databases">
        <authorList>
            <person name="Huguet-Tapia J.C."/>
            <person name="Durkin A.S."/>
            <person name="Pettis G.S."/>
            <person name="Badger J.H."/>
        </authorList>
    </citation>
    <scope>NUCLEOTIDE SEQUENCE [LARGE SCALE GENOMIC DNA]</scope>
    <source>
        <strain evidence="2 3">91-03</strain>
    </source>
</reference>
<feature type="compositionally biased region" description="Basic and acidic residues" evidence="1">
    <location>
        <begin position="1"/>
        <end position="18"/>
    </location>
</feature>
<proteinExistence type="predicted"/>
<dbReference type="PATRIC" id="fig|698759.3.peg.1278"/>
<gene>
    <name evidence="2" type="ORF">STRIP9103_08732</name>
</gene>
<evidence type="ECO:0000313" key="2">
    <source>
        <dbReference type="EMBL" id="EKX68170.1"/>
    </source>
</evidence>
<name>L1L645_9ACTN</name>
<evidence type="ECO:0000313" key="3">
    <source>
        <dbReference type="Proteomes" id="UP000010411"/>
    </source>
</evidence>
<dbReference type="EMBL" id="AEJC01000097">
    <property type="protein sequence ID" value="EKX68170.1"/>
    <property type="molecule type" value="Genomic_DNA"/>
</dbReference>
<organism evidence="2 3">
    <name type="scientific">Streptomyces ipomoeae 91-03</name>
    <dbReference type="NCBI Taxonomy" id="698759"/>
    <lineage>
        <taxon>Bacteria</taxon>
        <taxon>Bacillati</taxon>
        <taxon>Actinomycetota</taxon>
        <taxon>Actinomycetes</taxon>
        <taxon>Kitasatosporales</taxon>
        <taxon>Streptomycetaceae</taxon>
        <taxon>Streptomyces</taxon>
    </lineage>
</organism>
<feature type="compositionally biased region" description="Basic and acidic residues" evidence="1">
    <location>
        <begin position="60"/>
        <end position="69"/>
    </location>
</feature>
<evidence type="ECO:0000256" key="1">
    <source>
        <dbReference type="SAM" id="MobiDB-lite"/>
    </source>
</evidence>
<keyword evidence="3" id="KW-1185">Reference proteome</keyword>
<feature type="region of interest" description="Disordered" evidence="1">
    <location>
        <begin position="1"/>
        <end position="69"/>
    </location>
</feature>
<protein>
    <submittedName>
        <fullName evidence="2">Uncharacterized protein</fullName>
    </submittedName>
</protein>
<accession>L1L645</accession>
<dbReference type="Proteomes" id="UP000010411">
    <property type="component" value="Unassembled WGS sequence"/>
</dbReference>
<comment type="caution">
    <text evidence="2">The sequence shown here is derived from an EMBL/GenBank/DDBJ whole genome shotgun (WGS) entry which is preliminary data.</text>
</comment>
<dbReference type="AlphaFoldDB" id="L1L645"/>